<keyword evidence="50 63" id="KW-1035">Host cytoplasm</keyword>
<keyword evidence="19 63" id="KW-1162">Viral penetration into host cytoplasm</keyword>
<comment type="function">
    <text evidence="63">Protein 3CD: Involved in the viral replication complex and viral polypeptide maturation. It exhibits protease activity with a specificity and catalytic efficiency that is different from protease 3C. Protein 3CD lacks polymerase activity. Protein 3CD binds to the 5'UTR of the viral genome.</text>
</comment>
<comment type="catalytic activity">
    <reaction evidence="57 63">
        <text>Selective cleavage of Tyr-|-Gly bond in the picornavirus polyprotein.</text>
        <dbReference type="EC" id="3.4.22.29"/>
    </reaction>
</comment>
<comment type="function">
    <text evidence="63">Protein 2B: Plays an essential role in the virus replication cycle by acting as a viroporin. Creates a pore in the host reticulum endoplasmic and as a consequence releases Ca2+ in the cytoplasm of infected cell. In turn, high levels of cytoplasmic calcium may trigger membrane trafficking and transport of viral ER-associated proteins to viroplasms, sites of viral genome replication.</text>
</comment>
<dbReference type="Pfam" id="PF01552">
    <property type="entry name" value="Pico_P2B"/>
    <property type="match status" value="1"/>
</dbReference>
<evidence type="ECO:0000256" key="33">
    <source>
        <dbReference type="ARBA" id="ARBA00022807"/>
    </source>
</evidence>
<keyword evidence="28 63" id="KW-0547">Nucleotide-binding</keyword>
<dbReference type="InterPro" id="IPR044067">
    <property type="entry name" value="PCV_3C_PRO"/>
</dbReference>
<evidence type="ECO:0000256" key="9">
    <source>
        <dbReference type="ARBA" id="ARBA00022448"/>
    </source>
</evidence>
<sequence length="2194" mass="244029">MGAQVSRQQTGTHENANIATGGSNITYNQINFYKDSYAASASKQDFSQDPSKFTEPVVEGLKAGAPVLKSPSAEACGYSDRVLQLKLGNSSIVTQEAANVCCAYGEWPSYLSDKEAVAIDKPTQPETSTDRFYTLQSKKWESTSKGWWWKLPDALNQIGMFGQNVQYHYLYRSGFLVHVQCNATKFHQGALLVIAIPEHQIGKKGTGTSASFAEVMKGAAGGEFAEPYLLDDGTSLACSLIFPHQWINLRTNNSATIILPWMNCAPMDFALRHNNWTIGVIPVCPLSGGTGNTNTYVPITISIAPMCAEYNGLRNAITQGVPTYLLPGSGQFLTTDDHSSAPAFPDFNPTPEMHIPGEVKNMLEIVQVESIMELNNVPTANGMDRLRVTIASHTDMDSLLFNIPLDIQLEGPLRNTLLGNISRYYTHWSGSLEMTFMMCGSFMTTGKLIICYTPPGGSCPTDRMSAMLGTHVVWDFGLQSSITIIIPWISGSHYRMFNPDAKAINANVGYVTCFMQTNLIAPVGAASECYLIGFVAAKDDFNLRLMRDSPDIGQSKILPEQAANTQIEKIMQTVANTIESEVKAELGVIPSLNAAETGATSNTSTEEAIQTRTVINLHGTSETLVENFLGRAALVCMQSIEYKNHATSTSTTQKNFFNWTLNTREFVQLRRKMELFTYLRFDTEITIVPTLRLFSASGSSYSGLPNLTIQAMFVPTGAPKPTNQDSFEWQSACNPSVFFKIDDPPARMTIPFMCINSAYAMFYDGFAGFEKKATDLYGINPANTMGNLCLRVVNAYQPVQFTLTVRVYMKPKHIRAWAPRPPRTMPYTNILNNNYVGQTNAPNAPTAIVTNRDSITTMPNDISLTTRGPGFGGAFVGSYKIINYHLATDQEKHDAVYVDWQSDILVTTVAAHGKHQIARCKCNTGVYYCRHKGRSYPVHFEGPGIQWIEENEYYPARYQTNTLLAIGPVEAGDCGGLLVCPHGVIGLVTAGGSGVVAFTDIRNLLWLEDDAMEQGITDYIQNLGNAFGAGFTETISEKAREIQGMLLGEDSLLEKLLKALIKIVSAMVIVIRNSDDLVTVTATLALLGCHDSPWAFLKQKVCSYLGIPYVIRQGDSWLKKFTEACNALRGLDWLAQKIDKFIDWLKTKIVPEAKEKYEFVQKLKQLPIIESQINTIEHSCPNSEQQQALFNNVQYYSHYCKKYAPLYALEAKRVAALEKKINNYIQFKSKSRIEPVCLIIHGSPGTGKSVASNLIARAITEKLGGDSYSLPPDPKYFDGYKQQTVVLMDDLMQNPDGNDIAMFCQMVSTVDFIPPMASLEEKGTLYTSPFLIATTNAGSIHAPTVSDSKALARRFKFDVDIEVMESFKDATKLNMFKAVELCKSDECAPANYKKCCPLICGKAIQFRDRRTNARSTVDMLVSDMLREYRIRNSTQDKLEALFQGPPQFKEIKISVTPETPAPDAINDLLRSVDSQEVRDYCQKKGWIVLHPPTELTVEKHISRAFIALQAITTFVSIAGVVYVIYKLFAGIQGPYTGLPNAKPKVPTLRTAKVQGPGFDFAQAIMKKNTVIGRTERGEFTMLGIYDRIAVIPTHASIGETIYINDVETKVKDAYALKDMTDVNLEITVVELDRNEKFRDIRHFLPTHEDDYNDVVLSVNTSKFPNMYIPVGQALNYGFLNLGGTPTHRILMYNFPTRAGQCGGVVSTTGKVIGIHVGGNGAQGFAAMLLRNYFTNKQGEIVSVEKSGVFINAPAKTKLEPSVFHDVFEGVKEPAVLHSKDKRLKVNFEEAIFSKYVGNKTMLMDEYMEEAVDHYVGCLEPLDISTEPIPLESAMYGMEGLEALDLTTSAGYPYLLQGKKKRDIFNRQTRDTTEMTKMLDKYGVDLPFVTFVKDELRSREKVEKGKSRLIEASSLNDSVAMRVAFGNLYATFHKNPGVATGSAVGCDPDIFWSKIPVMLDGKIFAFDYTGYDASLSPVWFACLKKVLIKLGYTHQTAFIDYLCHSVHLYKDRKYIVNGGMPSGSSGTSIFNTMINNIIIRTLLLKVYKGIDLDQFKMIAYGDDVIASYPHEIDPGLLAEAGKEYGLTMTPADKSANFTDTTWENVTFLKRYFRADDQYPFLIHPVMPMKEIHESIRWTKDPRNTQDHVRSLCLLAWHNGEEAYNEFCRKIRSVPVGRALALPVYSSLRRKWLDSF</sequence>
<keyword evidence="25 63" id="KW-0519">Myristate</keyword>
<comment type="function">
    <text evidence="63">Viral protein genome-linked: acts as a primer for viral RNA replication and remains covalently bound to viral genomic RNA. VPg is uridylylated prior to priming replication into VPg-pUpU. The oriI viral genomic sequence may act as a template for this. The VPg-pUpU is then used as primer on the genomic RNA poly(A) by the RNA-dependent RNA polymerase to replicate the viral genome.</text>
</comment>
<dbReference type="GO" id="GO:0044694">
    <property type="term" value="P:symbiont genome entry into host cell via pore formation in plasma membrane"/>
    <property type="evidence" value="ECO:0007669"/>
    <property type="project" value="UniProtKB-KW"/>
</dbReference>
<keyword evidence="54 63" id="KW-0449">Lipoprotein</keyword>
<dbReference type="InterPro" id="IPR059138">
    <property type="entry name" value="Pico_VP1"/>
</dbReference>
<evidence type="ECO:0000256" key="36">
    <source>
        <dbReference type="ARBA" id="ARBA00022833"/>
    </source>
</evidence>
<dbReference type="SMART" id="SM00382">
    <property type="entry name" value="AAA"/>
    <property type="match status" value="1"/>
</dbReference>
<dbReference type="SUPFAM" id="SSF56672">
    <property type="entry name" value="DNA/RNA polymerases"/>
    <property type="match status" value="1"/>
</dbReference>
<keyword evidence="24 63" id="KW-1143">T=pseudo3 icosahedral capsid protein</keyword>
<keyword evidence="48 63" id="KW-0472">Membrane</keyword>
<keyword evidence="36" id="KW-0862">Zinc</keyword>
<organism evidence="68">
    <name type="scientific">Enterovirus D</name>
    <dbReference type="NCBI Taxonomy" id="138951"/>
    <lineage>
        <taxon>Viruses</taxon>
        <taxon>Riboviria</taxon>
        <taxon>Orthornavirae</taxon>
        <taxon>Pisuviricota</taxon>
        <taxon>Pisoniviricetes</taxon>
        <taxon>Picornavirales</taxon>
        <taxon>Picornaviridae</taxon>
        <taxon>Ensavirinae</taxon>
        <taxon>Enterovirus</taxon>
        <taxon>Enterovirus deconjuncti</taxon>
    </lineage>
</organism>
<comment type="function">
    <text evidence="63">RNA-directed RNA polymerase: Replicates the viral genomic RNA on the surface of intracellular membranes. May form linear arrays of subunits that propagate along a strong head-to-tail interaction called interface-I. Covalently attaches UMP to a tyrosine of VPg, which is used to prime RNA synthesis. The positive stranded RNA genome is first replicated at virus induced membranous vesicles, creating a dsRNA genomic replication form. This dsRNA is then used as template to synthesize positive stranded RNA genomes. ss(+)RNA genomes are either translated, replicated or encapsidated.</text>
</comment>
<dbReference type="InterPro" id="IPR001676">
    <property type="entry name" value="Picornavirus_capsid"/>
</dbReference>
<evidence type="ECO:0000256" key="30">
    <source>
        <dbReference type="ARBA" id="ARBA00022801"/>
    </source>
</evidence>
<dbReference type="GO" id="GO:0039520">
    <property type="term" value="P:symbiont-mediated activation of host autophagy"/>
    <property type="evidence" value="ECO:0007669"/>
    <property type="project" value="UniProtKB-KW"/>
</dbReference>
<comment type="function">
    <text evidence="63">Capsid protein VP0: Component of immature procapsids, which is cleaved into capsid proteins VP4 and VP2 after maturation. Allows the capsid to remain inactive before the maturation step.</text>
</comment>
<comment type="subunit">
    <text evidence="8">Interacts with protein 3CD.</text>
</comment>
<dbReference type="GO" id="GO:0003723">
    <property type="term" value="F:RNA binding"/>
    <property type="evidence" value="ECO:0007669"/>
    <property type="project" value="UniProtKB-KW"/>
</dbReference>
<evidence type="ECO:0000256" key="12">
    <source>
        <dbReference type="ARBA" id="ARBA00022488"/>
    </source>
</evidence>
<keyword evidence="44 63" id="KW-1190">Host gene expression shutoff by virus</keyword>
<keyword evidence="22 63" id="KW-0808">Transferase</keyword>
<dbReference type="EC" id="2.7.7.48" evidence="63"/>
<dbReference type="SUPFAM" id="SSF88633">
    <property type="entry name" value="Positive stranded ssRNA viruses"/>
    <property type="match status" value="2"/>
</dbReference>
<dbReference type="FunFam" id="2.60.120.20:FF:000002">
    <property type="entry name" value="Genome polyprotein"/>
    <property type="match status" value="1"/>
</dbReference>
<evidence type="ECO:0000256" key="2">
    <source>
        <dbReference type="ARBA" id="ARBA00004147"/>
    </source>
</evidence>
<keyword evidence="40 63" id="KW-1043">Host membrane</keyword>
<dbReference type="GO" id="GO:0006508">
    <property type="term" value="P:proteolysis"/>
    <property type="evidence" value="ECO:0007669"/>
    <property type="project" value="UniProtKB-KW"/>
</dbReference>
<dbReference type="InterPro" id="IPR000081">
    <property type="entry name" value="Peptidase_C3"/>
</dbReference>
<dbReference type="InterPro" id="IPR003593">
    <property type="entry name" value="AAA+_ATPase"/>
</dbReference>
<evidence type="ECO:0000256" key="53">
    <source>
        <dbReference type="ARBA" id="ARBA00023280"/>
    </source>
</evidence>
<comment type="subunit">
    <text evidence="60">Homohexamer; forms a hexameric ring structure with 6-fold symmetry characteristic of AAA+ ATPases. Interacts (via N-terminus) with host RTN3 (via reticulon domain); this interaction is important for viral replication. Interacts with capsid protein VP3; this interaction may be important for virion morphogenesis.</text>
</comment>
<evidence type="ECO:0000256" key="1">
    <source>
        <dbReference type="ARBA" id="ARBA00001946"/>
    </source>
</evidence>
<dbReference type="GO" id="GO:0042025">
    <property type="term" value="C:host cell nucleus"/>
    <property type="evidence" value="ECO:0007669"/>
    <property type="project" value="UniProtKB-SubCell"/>
</dbReference>
<evidence type="ECO:0000256" key="37">
    <source>
        <dbReference type="ARBA" id="ARBA00022840"/>
    </source>
</evidence>
<keyword evidence="42 63" id="KW-1164">Virus endocytosis by host</keyword>
<keyword evidence="13 63" id="KW-0191">Covalent protein-RNA linkage</keyword>
<evidence type="ECO:0000256" key="28">
    <source>
        <dbReference type="ARBA" id="ARBA00022741"/>
    </source>
</evidence>
<keyword evidence="26" id="KW-0479">Metal-binding</keyword>
<evidence type="ECO:0000256" key="7">
    <source>
        <dbReference type="ARBA" id="ARBA00011474"/>
    </source>
</evidence>
<evidence type="ECO:0000256" key="20">
    <source>
        <dbReference type="ARBA" id="ARBA00022632"/>
    </source>
</evidence>
<evidence type="ECO:0000256" key="61">
    <source>
        <dbReference type="ARBA" id="ARBA00047631"/>
    </source>
</evidence>
<name>A0A5J6RWA0_9ENTO</name>
<evidence type="ECO:0000256" key="29">
    <source>
        <dbReference type="ARBA" id="ARBA00022771"/>
    </source>
</evidence>
<keyword evidence="56 63" id="KW-0407">Ion channel</keyword>
<evidence type="ECO:0000256" key="5">
    <source>
        <dbReference type="ARBA" id="ARBA00008303"/>
    </source>
</evidence>
<dbReference type="InterPro" id="IPR043502">
    <property type="entry name" value="DNA/RNA_pol_sf"/>
</dbReference>
<keyword evidence="14" id="KW-0597">Phosphoprotein</keyword>
<dbReference type="InterPro" id="IPR043504">
    <property type="entry name" value="Peptidase_S1_PA_chymotrypsin"/>
</dbReference>
<evidence type="ECO:0000256" key="24">
    <source>
        <dbReference type="ARBA" id="ARBA00022706"/>
    </source>
</evidence>
<evidence type="ECO:0000256" key="25">
    <source>
        <dbReference type="ARBA" id="ARBA00022707"/>
    </source>
</evidence>
<evidence type="ECO:0000256" key="22">
    <source>
        <dbReference type="ARBA" id="ARBA00022679"/>
    </source>
</evidence>
<keyword evidence="37 63" id="KW-0067">ATP-binding</keyword>
<keyword evidence="20 63" id="KW-1090">Inhibition of host innate immune response by virus</keyword>
<protein>
    <recommendedName>
        <fullName evidence="63">Genome polyprotein</fullName>
    </recommendedName>
    <component>
        <recommendedName>
            <fullName evidence="63">P3</fullName>
        </recommendedName>
    </component>
    <component>
        <recommendedName>
            <fullName evidence="63">Protein 3AB</fullName>
        </recommendedName>
    </component>
    <component>
        <recommendedName>
            <fullName evidence="63">P2</fullName>
        </recommendedName>
    </component>
    <component>
        <recommendedName>
            <fullName evidence="63">P1</fullName>
        </recommendedName>
    </component>
    <component>
        <recommendedName>
            <fullName evidence="63">Capsid protein VP0</fullName>
        </recommendedName>
        <alternativeName>
            <fullName evidence="63">VP4-VP2</fullName>
        </alternativeName>
    </component>
    <component>
        <recommendedName>
            <fullName evidence="63">Capsid protein VP4</fullName>
        </recommendedName>
        <alternativeName>
            <fullName evidence="63">P1A</fullName>
        </alternativeName>
        <alternativeName>
            <fullName evidence="63">Virion protein 4</fullName>
        </alternativeName>
    </component>
    <component>
        <recommendedName>
            <fullName evidence="63">Capsid protein VP2</fullName>
        </recommendedName>
        <alternativeName>
            <fullName evidence="63">P1B</fullName>
        </alternativeName>
        <alternativeName>
            <fullName evidence="63">Virion protein 2</fullName>
        </alternativeName>
    </component>
    <component>
        <recommendedName>
            <fullName evidence="63">Capsid protein VP3</fullName>
        </recommendedName>
        <alternativeName>
            <fullName evidence="63">P1C</fullName>
        </alternativeName>
        <alternativeName>
            <fullName evidence="63">Virion protein 3</fullName>
        </alternativeName>
    </component>
    <component>
        <recommendedName>
            <fullName evidence="63">Capsid protein VP1</fullName>
        </recommendedName>
        <alternativeName>
            <fullName evidence="63">P1D</fullName>
        </alternativeName>
        <alternativeName>
            <fullName evidence="63">Virion protein 1</fullName>
        </alternativeName>
    </component>
    <component>
        <recommendedName>
            <fullName evidence="63">Protease 2A</fullName>
            <shortName evidence="63">P2A</shortName>
            <ecNumber evidence="63">3.4.22.29</ecNumber>
        </recommendedName>
        <alternativeName>
            <fullName evidence="63">Picornain 2A</fullName>
        </alternativeName>
        <alternativeName>
            <fullName evidence="63">Protein 2A</fullName>
        </alternativeName>
    </component>
    <component>
        <recommendedName>
            <fullName evidence="63">Protein 2B</fullName>
            <shortName evidence="63">P2B</shortName>
        </recommendedName>
    </component>
    <component>
        <recommendedName>
            <fullName evidence="63">Protein 2C</fullName>
            <shortName evidence="63">P2C</shortName>
            <ecNumber evidence="63">3.6.1.15</ecNumber>
        </recommendedName>
    </component>
    <component>
        <recommendedName>
            <fullName evidence="63">Protein 3A</fullName>
            <shortName evidence="63">P3A</shortName>
        </recommendedName>
    </component>
    <component>
        <recommendedName>
            <fullName evidence="63">Viral protein genome-linked</fullName>
            <shortName evidence="63">VPg</shortName>
        </recommendedName>
        <alternativeName>
            <fullName evidence="63">Protein 3B</fullName>
            <shortName evidence="63">P3B</shortName>
        </alternativeName>
    </component>
    <component>
        <recommendedName>
            <fullName evidence="63">Protein 3CD</fullName>
            <ecNumber evidence="63">3.4.22.28</ecNumber>
        </recommendedName>
    </component>
    <component>
        <recommendedName>
            <fullName evidence="63">Protease 3C</fullName>
            <shortName evidence="63">P3C</shortName>
        </recommendedName>
    </component>
    <component>
        <recommendedName>
            <fullName evidence="63">RNA-directed RNA polymerase</fullName>
            <shortName evidence="63">RdRp</shortName>
            <ecNumber evidence="63">2.7.7.48</ecNumber>
        </recommendedName>
        <alternativeName>
            <fullName evidence="63">3D polymerase</fullName>
            <shortName evidence="63">3Dpol</shortName>
        </alternativeName>
        <alternativeName>
            <fullName evidence="63">Protein 3D</fullName>
            <shortName evidence="63">3D</shortName>
        </alternativeName>
    </component>
</protein>
<dbReference type="EC" id="3.6.1.15" evidence="63"/>
<comment type="subunit">
    <text evidence="59">Homodimer. Interacts with host GBF1. Interacts (via GOLD domain) with host ACBD3 (via GOLD domain); this interaction allows the formation of a viral protein 3A/ACBD3 heterotetramer with a 2:2 stoichiometry, which will stimulate the recruitment of host PI4KB in order to synthesize PI4P at the viral RNA replication sites.</text>
</comment>
<evidence type="ECO:0000256" key="44">
    <source>
        <dbReference type="ARBA" id="ARBA00022995"/>
    </source>
</evidence>
<evidence type="ECO:0000256" key="63">
    <source>
        <dbReference type="RuleBase" id="RU364118"/>
    </source>
</evidence>
<feature type="domain" description="Peptidase C3" evidence="67">
    <location>
        <begin position="1555"/>
        <end position="1733"/>
    </location>
</feature>
<dbReference type="GO" id="GO:0044162">
    <property type="term" value="C:host cell cytoplasmic vesicle membrane"/>
    <property type="evidence" value="ECO:0007669"/>
    <property type="project" value="UniProtKB-SubCell"/>
</dbReference>
<dbReference type="InterPro" id="IPR043128">
    <property type="entry name" value="Rev_trsase/Diguanyl_cyclase"/>
</dbReference>
<evidence type="ECO:0000256" key="60">
    <source>
        <dbReference type="ARBA" id="ARBA00046779"/>
    </source>
</evidence>
<evidence type="ECO:0000256" key="16">
    <source>
        <dbReference type="ARBA" id="ARBA00022561"/>
    </source>
</evidence>
<dbReference type="EC" id="3.4.22.29" evidence="63"/>
<dbReference type="InterPro" id="IPR027417">
    <property type="entry name" value="P-loop_NTPase"/>
</dbReference>
<dbReference type="GO" id="GO:0005524">
    <property type="term" value="F:ATP binding"/>
    <property type="evidence" value="ECO:0007669"/>
    <property type="project" value="UniProtKB-KW"/>
</dbReference>
<dbReference type="CDD" id="cd23213">
    <property type="entry name" value="Enterovirus_RdRp"/>
    <property type="match status" value="1"/>
</dbReference>
<evidence type="ECO:0000256" key="48">
    <source>
        <dbReference type="ARBA" id="ARBA00023136"/>
    </source>
</evidence>
<evidence type="ECO:0000256" key="64">
    <source>
        <dbReference type="SAM" id="MobiDB-lite"/>
    </source>
</evidence>
<evidence type="ECO:0000256" key="11">
    <source>
        <dbReference type="ARBA" id="ARBA00022484"/>
    </source>
</evidence>
<keyword evidence="31 63" id="KW-1161">Viral attachment to host cell</keyword>
<dbReference type="GO" id="GO:0075509">
    <property type="term" value="P:endocytosis involved in viral entry into host cell"/>
    <property type="evidence" value="ECO:0007669"/>
    <property type="project" value="UniProtKB-KW"/>
</dbReference>
<evidence type="ECO:0000256" key="47">
    <source>
        <dbReference type="ARBA" id="ARBA00023065"/>
    </source>
</evidence>
<dbReference type="InterPro" id="IPR000605">
    <property type="entry name" value="Helicase_SF3_ssDNA/RNA_vir"/>
</dbReference>
<keyword evidence="49 63" id="KW-1099">Inhibition of host mRNA nuclear export by virus</keyword>
<comment type="function">
    <text evidence="63">Protein 3AB: Localizes the viral replication complex to the surface of membranous vesicles. Together with protein 3CD binds the Cis-Active RNA Element (CRE) which is involved in RNA synthesis initiation. Acts as a cofactor to stimulate the activity of 3D polymerase, maybe through a nucleid acid chaperone activity.</text>
</comment>
<evidence type="ECO:0000256" key="56">
    <source>
        <dbReference type="ARBA" id="ARBA00023303"/>
    </source>
</evidence>
<comment type="similarity">
    <text evidence="5 63">Belongs to the picornaviruses polyprotein family.</text>
</comment>
<dbReference type="Pfam" id="PF00073">
    <property type="entry name" value="Rhv"/>
    <property type="match status" value="2"/>
</dbReference>
<dbReference type="GO" id="GO:0019062">
    <property type="term" value="P:virion attachment to host cell"/>
    <property type="evidence" value="ECO:0007669"/>
    <property type="project" value="UniProtKB-KW"/>
</dbReference>
<feature type="region of interest" description="Disordered" evidence="64">
    <location>
        <begin position="1"/>
        <end position="20"/>
    </location>
</feature>
<keyword evidence="29" id="KW-0863">Zinc-finger</keyword>
<keyword evidence="55 63" id="KW-1160">Virus entry into host cell</keyword>
<dbReference type="SUPFAM" id="SSF52540">
    <property type="entry name" value="P-loop containing nucleoside triphosphate hydrolases"/>
    <property type="match status" value="1"/>
</dbReference>
<dbReference type="InterPro" id="IPR003138">
    <property type="entry name" value="Pico_P1A"/>
</dbReference>
<evidence type="ECO:0000256" key="6">
    <source>
        <dbReference type="ARBA" id="ARBA00011124"/>
    </source>
</evidence>
<keyword evidence="27 63" id="KW-0677">Repeat</keyword>
<comment type="function">
    <text evidence="63">Protease 2A: Cysteine protease that cleaves viral polyprotein and specific host proteins.</text>
</comment>
<evidence type="ECO:0000256" key="39">
    <source>
        <dbReference type="ARBA" id="ARBA00022844"/>
    </source>
</evidence>
<evidence type="ECO:0000256" key="15">
    <source>
        <dbReference type="ARBA" id="ARBA00022557"/>
    </source>
</evidence>
<keyword evidence="16 63" id="KW-0167">Capsid protein</keyword>
<keyword evidence="43 63" id="KW-0693">Viral RNA replication</keyword>
<reference evidence="68" key="1">
    <citation type="submission" date="2018-10" db="EMBL/GenBank/DDBJ databases">
        <authorList>
            <person name="Bessaud M."/>
            <person name="Gouandjika I."/>
            <person name="Delpeyroux F."/>
            <person name="Njouom R."/>
            <person name="Sadeuh-Mba S."/>
        </authorList>
    </citation>
    <scope>NUCLEOTIDE SEQUENCE</scope>
    <source>
        <strain evidence="68">EV-D111_CAF-OUP-05-059</strain>
    </source>
</reference>
<evidence type="ECO:0000256" key="57">
    <source>
        <dbReference type="ARBA" id="ARBA00024513"/>
    </source>
</evidence>
<comment type="function">
    <text evidence="58">Localizes the viral replication complex to the surface of membranous vesicles. It inhibits host cell endoplasmic reticulum-to-Golgi apparatus transport and causes the disassembly of the Golgi complex, possibly through GBF1 interaction. This would result in depletion of MHC, trail receptors and IFN receptors at the host cell surface. Plays an essential role in viral RNA replication by recruiting ACBD3 and PI4KB at the viral replication sites, thereby allowing the formation of the rearranged membranous structures where viral replication takes place.</text>
</comment>
<dbReference type="InterPro" id="IPR033703">
    <property type="entry name" value="Rhv-like"/>
</dbReference>
<comment type="subunit">
    <text evidence="6">Interacts with RNA-directed RNA polymerase.</text>
</comment>
<keyword evidence="9 63" id="KW-0813">Transport</keyword>
<evidence type="ECO:0000256" key="8">
    <source>
        <dbReference type="ARBA" id="ARBA00011647"/>
    </source>
</evidence>
<keyword evidence="51 63" id="KW-1262">Eukaryotic host gene expression shutoff by virus</keyword>
<comment type="catalytic activity">
    <reaction evidence="63">
        <text>RNA(n) + a ribonucleoside 5'-triphosphate = RNA(n+1) + diphosphate</text>
        <dbReference type="Rhea" id="RHEA:21248"/>
        <dbReference type="Rhea" id="RHEA-COMP:14527"/>
        <dbReference type="Rhea" id="RHEA-COMP:17342"/>
        <dbReference type="ChEBI" id="CHEBI:33019"/>
        <dbReference type="ChEBI" id="CHEBI:61557"/>
        <dbReference type="ChEBI" id="CHEBI:140395"/>
        <dbReference type="EC" id="2.7.7.48"/>
    </reaction>
</comment>
<feature type="domain" description="SF3 helicase" evidence="66">
    <location>
        <begin position="1218"/>
        <end position="1374"/>
    </location>
</feature>
<comment type="function">
    <text evidence="63">Protein 3A: Localizes the viral replication complex to the surface of membranous vesicles. It inhibits host cell endoplasmic reticulum-to-Golgi apparatus transport and causes the disassembly of the Golgi complex, possibly through GBF1 interaction. This would result in depletion of MHC, trail receptors and IFN receptors at the host cell surface.</text>
</comment>
<keyword evidence="12 63" id="KW-1036">Host cytoplasmic vesicle</keyword>
<evidence type="ECO:0000256" key="52">
    <source>
        <dbReference type="ARBA" id="ARBA00023255"/>
    </source>
</evidence>
<dbReference type="Pfam" id="PF00548">
    <property type="entry name" value="Peptidase_C3"/>
    <property type="match status" value="1"/>
</dbReference>
<keyword evidence="17" id="KW-1048">Host nucleus</keyword>
<evidence type="ECO:0000256" key="32">
    <source>
        <dbReference type="ARBA" id="ARBA00022806"/>
    </source>
</evidence>
<dbReference type="CDD" id="cd00205">
    <property type="entry name" value="rhv_like"/>
    <property type="match status" value="3"/>
</dbReference>
<dbReference type="GO" id="GO:0003968">
    <property type="term" value="F:RNA-directed RNA polymerase activity"/>
    <property type="evidence" value="ECO:0007669"/>
    <property type="project" value="UniProtKB-KW"/>
</dbReference>
<dbReference type="PROSITE" id="PS50507">
    <property type="entry name" value="RDRP_SSRNA_POS"/>
    <property type="match status" value="1"/>
</dbReference>
<evidence type="ECO:0000256" key="41">
    <source>
        <dbReference type="ARBA" id="ARBA00022884"/>
    </source>
</evidence>
<evidence type="ECO:0000256" key="34">
    <source>
        <dbReference type="ARBA" id="ARBA00022809"/>
    </source>
</evidence>
<dbReference type="FunFam" id="2.40.10.10:FF:000020">
    <property type="entry name" value="Genome polyprotein"/>
    <property type="match status" value="1"/>
</dbReference>
<dbReference type="GO" id="GO:0004197">
    <property type="term" value="F:cysteine-type endopeptidase activity"/>
    <property type="evidence" value="ECO:0007669"/>
    <property type="project" value="UniProtKB-EC"/>
</dbReference>
<dbReference type="FunFam" id="2.40.10.10:FF:000022">
    <property type="entry name" value="Genome polyprotein"/>
    <property type="match status" value="1"/>
</dbReference>
<dbReference type="Pfam" id="PF00680">
    <property type="entry name" value="RdRP_1"/>
    <property type="match status" value="1"/>
</dbReference>
<evidence type="ECO:0000256" key="13">
    <source>
        <dbReference type="ARBA" id="ARBA00022520"/>
    </source>
</evidence>
<dbReference type="GO" id="GO:0039618">
    <property type="term" value="C:T=pseudo3 icosahedral viral capsid"/>
    <property type="evidence" value="ECO:0007669"/>
    <property type="project" value="UniProtKB-KW"/>
</dbReference>
<dbReference type="Gene3D" id="3.30.70.270">
    <property type="match status" value="1"/>
</dbReference>
<dbReference type="GO" id="GO:0008270">
    <property type="term" value="F:zinc ion binding"/>
    <property type="evidence" value="ECO:0007669"/>
    <property type="project" value="UniProtKB-KW"/>
</dbReference>
<dbReference type="InterPro" id="IPR001205">
    <property type="entry name" value="RNA-dir_pol_C"/>
</dbReference>
<dbReference type="Gene3D" id="6.10.20.20">
    <property type="entry name" value="Poliovirus 3A protein-like"/>
    <property type="match status" value="1"/>
</dbReference>
<keyword evidence="39 63" id="KW-0946">Virion</keyword>
<evidence type="ECO:0000256" key="4">
    <source>
        <dbReference type="ARBA" id="ARBA00004328"/>
    </source>
</evidence>
<dbReference type="InterPro" id="IPR014759">
    <property type="entry name" value="Helicase_SF3_ssRNA_vir"/>
</dbReference>
<evidence type="ECO:0000256" key="10">
    <source>
        <dbReference type="ARBA" id="ARBA00022482"/>
    </source>
</evidence>
<evidence type="ECO:0000256" key="38">
    <source>
        <dbReference type="ARBA" id="ARBA00022842"/>
    </source>
</evidence>
<evidence type="ECO:0000256" key="23">
    <source>
        <dbReference type="ARBA" id="ARBA00022695"/>
    </source>
</evidence>
<dbReference type="InterPro" id="IPR009003">
    <property type="entry name" value="Peptidase_S1_PA"/>
</dbReference>
<evidence type="ECO:0000256" key="18">
    <source>
        <dbReference type="ARBA" id="ARBA00022581"/>
    </source>
</evidence>
<evidence type="ECO:0000256" key="50">
    <source>
        <dbReference type="ARBA" id="ARBA00023200"/>
    </source>
</evidence>
<feature type="domain" description="RdRp catalytic" evidence="65">
    <location>
        <begin position="1960"/>
        <end position="2075"/>
    </location>
</feature>
<comment type="function">
    <text evidence="63">Protein 2C: Induces and associates with structural rearrangements of intracellular membranes. Displays RNA-binding, nucleotide binding and NTPase activities. May play a role in virion morphogenesis and viral RNA encapsidation by interacting with the capsid protein VP3.</text>
</comment>
<comment type="cofactor">
    <cofactor evidence="1">
        <name>Mg(2+)</name>
        <dbReference type="ChEBI" id="CHEBI:18420"/>
    </cofactor>
</comment>
<comment type="function">
    <text evidence="63">Protease 3C: Major viral protease that mediates proteolytic processing of the polyprotein. Cleaves host EIF5B, contributing to host translation shutoff. Cleaves also host PABPC1, contributing to host translation shutoff.</text>
</comment>
<dbReference type="InterPro" id="IPR000199">
    <property type="entry name" value="Peptidase_C3A/C3B_picornavir"/>
</dbReference>
<evidence type="ECO:0000256" key="55">
    <source>
        <dbReference type="ARBA" id="ARBA00023296"/>
    </source>
</evidence>
<evidence type="ECO:0000256" key="14">
    <source>
        <dbReference type="ARBA" id="ARBA00022553"/>
    </source>
</evidence>
<evidence type="ECO:0000256" key="42">
    <source>
        <dbReference type="ARBA" id="ARBA00022890"/>
    </source>
</evidence>
<dbReference type="FunFam" id="3.30.70.270:FF:000008">
    <property type="entry name" value="Genome polyprotein"/>
    <property type="match status" value="1"/>
</dbReference>
<dbReference type="PROSITE" id="PS51218">
    <property type="entry name" value="SF3_HELICASE_2"/>
    <property type="match status" value="1"/>
</dbReference>
<dbReference type="Gene3D" id="2.60.120.20">
    <property type="match status" value="3"/>
</dbReference>
<evidence type="ECO:0000256" key="19">
    <source>
        <dbReference type="ARBA" id="ARBA00022595"/>
    </source>
</evidence>
<evidence type="ECO:0000256" key="21">
    <source>
        <dbReference type="ARBA" id="ARBA00022670"/>
    </source>
</evidence>
<dbReference type="Pfam" id="PF08727">
    <property type="entry name" value="P3A"/>
    <property type="match status" value="1"/>
</dbReference>
<comment type="function">
    <text evidence="63">Capsid protein VP1: Forms an icosahedral capsid of pseudo T=3 symmetry with capsid proteins VP2 and VP3. The capsid is 300 Angstroms in diameter, composed of 60 copies of each capsid protein and enclosing the viral positive strand RNA genome. Capsid protein VP1 mainly forms the vertices of the capsid. Capsid protein VP1 interacts with host cell receptor to provide virion attachment to target host cells. This attachment induces virion internalization. Tyrosine kinases are probably involved in the entry process. After binding to its receptor, the capsid undergoes conformational changes. Capsid protein VP1 N-terminus (that contains an amphipathic alpha-helix) and capsid protein VP4 are externalized. Together, they shape a pore in the host membrane through which viral genome is translocated to host cell cytoplasm. After genome has been released, the channel shrinks.</text>
</comment>
<dbReference type="GO" id="GO:0003724">
    <property type="term" value="F:RNA helicase activity"/>
    <property type="evidence" value="ECO:0007669"/>
    <property type="project" value="InterPro"/>
</dbReference>
<keyword evidence="38" id="KW-0460">Magnesium</keyword>
<keyword evidence="33" id="KW-0788">Thiol protease</keyword>
<comment type="function">
    <text evidence="63">Capsid protein VP4: Lies on the inner surface of the capsid shell. After binding to the host receptor, the capsid undergoes conformational changes. Capsid protein VP4 is released, Capsid protein VP1 N-terminus is externalized, and together, they shape a pore in the host membrane through which the viral genome is translocated into the host cell cytoplasm.</text>
</comment>
<evidence type="ECO:0000256" key="27">
    <source>
        <dbReference type="ARBA" id="ARBA00022737"/>
    </source>
</evidence>
<dbReference type="Pfam" id="PF00910">
    <property type="entry name" value="RNA_helicase"/>
    <property type="match status" value="1"/>
</dbReference>
<dbReference type="GO" id="GO:0052170">
    <property type="term" value="P:symbiont-mediated suppression of host innate immune response"/>
    <property type="evidence" value="ECO:0007669"/>
    <property type="project" value="UniProtKB-KW"/>
</dbReference>
<comment type="function">
    <text evidence="62">Acts as a primer for viral RNA replication and remains covalently bound to viral genomic RNA. VPg is uridylylated prior to priming replication into VPg-pUpU. The oriI viral genomic sequence may act as a template for this. The VPg-pUpU is then used as primer on the genomic RNA poly(A) by the RNA-dependent RNA polymerase to replicate the viral genome. During genome replication, the VPg-RNA linkage is removed by the host TDP2, thereby accelerating replication. During the late stage of the replication cycle, host TDP2 is excluded from sites of viral RNA synthesis and encapsidation, allowing for the generation of progeny virions.</text>
</comment>
<dbReference type="GO" id="GO:0015267">
    <property type="term" value="F:channel activity"/>
    <property type="evidence" value="ECO:0007669"/>
    <property type="project" value="UniProtKB-KW"/>
</dbReference>
<comment type="function">
    <text evidence="63">Capsid protein VP2: Forms an icosahedral capsid of pseudo T=3 symmetry with capsid proteins VP2 and VP3. The capsid is 300 Angstroms in diameter, composed of 60 copies of each capsid protein and enclosing the viral positive strand RNA genome.</text>
</comment>
<keyword evidence="41 63" id="KW-0694">RNA-binding</keyword>
<dbReference type="PROSITE" id="PS51874">
    <property type="entry name" value="PCV_3C_PRO"/>
    <property type="match status" value="1"/>
</dbReference>
<dbReference type="EMBL" id="MK032897">
    <property type="protein sequence ID" value="QFB70731.1"/>
    <property type="molecule type" value="Genomic_RNA"/>
</dbReference>
<evidence type="ECO:0000256" key="54">
    <source>
        <dbReference type="ARBA" id="ARBA00023288"/>
    </source>
</evidence>
<evidence type="ECO:0000259" key="66">
    <source>
        <dbReference type="PROSITE" id="PS51218"/>
    </source>
</evidence>
<evidence type="ECO:0000256" key="46">
    <source>
        <dbReference type="ARBA" id="ARBA00023050"/>
    </source>
</evidence>
<proteinExistence type="inferred from homology"/>
<dbReference type="GO" id="GO:0034220">
    <property type="term" value="P:monoatomic ion transmembrane transport"/>
    <property type="evidence" value="ECO:0007669"/>
    <property type="project" value="UniProtKB-KW"/>
</dbReference>
<dbReference type="GO" id="GO:0005198">
    <property type="term" value="F:structural molecule activity"/>
    <property type="evidence" value="ECO:0007669"/>
    <property type="project" value="InterPro"/>
</dbReference>
<dbReference type="Gene3D" id="4.10.880.10">
    <property type="entry name" value="Poliovirus 3D polymerase Domain 1 (Nucleotidyltransferase)"/>
    <property type="match status" value="2"/>
</dbReference>
<evidence type="ECO:0000259" key="65">
    <source>
        <dbReference type="PROSITE" id="PS50507"/>
    </source>
</evidence>
<keyword evidence="45 63" id="KW-1182">Viral ion channel</keyword>
<keyword evidence="15 63" id="KW-1192">Host mRNA suppression by virus</keyword>
<comment type="catalytic activity">
    <reaction evidence="61 63">
        <text>a ribonucleoside 5'-triphosphate + H2O = a ribonucleoside 5'-diphosphate + phosphate + H(+)</text>
        <dbReference type="Rhea" id="RHEA:23680"/>
        <dbReference type="ChEBI" id="CHEBI:15377"/>
        <dbReference type="ChEBI" id="CHEBI:15378"/>
        <dbReference type="ChEBI" id="CHEBI:43474"/>
        <dbReference type="ChEBI" id="CHEBI:57930"/>
        <dbReference type="ChEBI" id="CHEBI:61557"/>
        <dbReference type="EC" id="3.6.1.15"/>
    </reaction>
</comment>
<keyword evidence="30 63" id="KW-0378">Hydrolase</keyword>
<comment type="subunit">
    <text evidence="7">Interacts with capsid protein VP1 and capsid protein VP3 to form heterotrimeric protomers.</text>
</comment>
<dbReference type="SUPFAM" id="SSF89043">
    <property type="entry name" value="Soluble domain of poliovirus core protein 3a"/>
    <property type="match status" value="1"/>
</dbReference>
<dbReference type="Pfam" id="PF22663">
    <property type="entry name" value="Rhv_5"/>
    <property type="match status" value="1"/>
</dbReference>
<keyword evidence="53 63" id="KW-0899">Viral immunoevasion</keyword>
<dbReference type="GO" id="GO:0006351">
    <property type="term" value="P:DNA-templated transcription"/>
    <property type="evidence" value="ECO:0007669"/>
    <property type="project" value="InterPro"/>
</dbReference>
<dbReference type="Gene3D" id="2.40.10.10">
    <property type="entry name" value="Trypsin-like serine proteases"/>
    <property type="match status" value="4"/>
</dbReference>
<keyword evidence="23 63" id="KW-0548">Nucleotidyltransferase</keyword>
<dbReference type="InterPro" id="IPR002527">
    <property type="entry name" value="Pico_P2B"/>
</dbReference>
<keyword evidence="18 63" id="KW-0945">Host-virus interaction</keyword>
<dbReference type="Pfam" id="PF00947">
    <property type="entry name" value="Pico_P2A"/>
    <property type="match status" value="1"/>
</dbReference>
<dbReference type="GO" id="GO:0039694">
    <property type="term" value="P:viral RNA genome replication"/>
    <property type="evidence" value="ECO:0007669"/>
    <property type="project" value="InterPro"/>
</dbReference>
<dbReference type="SUPFAM" id="SSF50494">
    <property type="entry name" value="Trypsin-like serine proteases"/>
    <property type="match status" value="2"/>
</dbReference>
<evidence type="ECO:0000256" key="17">
    <source>
        <dbReference type="ARBA" id="ARBA00022562"/>
    </source>
</evidence>
<comment type="subunit">
    <text evidence="63">Capsid protein VP1: Interacts with capsid protein VP0, and capsid protein VP3 to form heterotrimeric protomers. Five protomers subsequently associate to form pentamers which serve as building blocks for the capsid. Interacts with capsid protein VP2, capsid protein VP3 and capsid protein VP4 following cleavage of capsid protein VP0.</text>
</comment>
<dbReference type="GO" id="GO:0017111">
    <property type="term" value="F:ribonucleoside triphosphate phosphatase activity"/>
    <property type="evidence" value="ECO:0007669"/>
    <property type="project" value="UniProtKB-EC"/>
</dbReference>
<dbReference type="InterPro" id="IPR029053">
    <property type="entry name" value="Viral_coat"/>
</dbReference>
<dbReference type="FunFam" id="4.10.880.10:FF:000001">
    <property type="entry name" value="Genome polyprotein"/>
    <property type="match status" value="1"/>
</dbReference>
<dbReference type="Gene3D" id="1.20.960.20">
    <property type="match status" value="1"/>
</dbReference>
<keyword evidence="52 63" id="KW-1172">Pore-mediated penetration of viral genome into host cell</keyword>
<evidence type="ECO:0000256" key="58">
    <source>
        <dbReference type="ARBA" id="ARBA00045482"/>
    </source>
</evidence>
<dbReference type="EC" id="3.4.22.28" evidence="63"/>
<evidence type="ECO:0000256" key="31">
    <source>
        <dbReference type="ARBA" id="ARBA00022804"/>
    </source>
</evidence>
<keyword evidence="34 63" id="KW-1193">Eukaryotic host translation shutoff by virus</keyword>
<keyword evidence="47 63" id="KW-0406">Ion transport</keyword>
<comment type="catalytic activity">
    <reaction evidence="63">
        <text>Selective cleavage of Gln-|-Gly bond in the poliovirus polyprotein. In other picornavirus reactions Glu may be substituted for Gln, and Ser or Thr for Gly.</text>
        <dbReference type="EC" id="3.4.22.28"/>
    </reaction>
</comment>
<evidence type="ECO:0000256" key="49">
    <source>
        <dbReference type="ARBA" id="ARBA00023197"/>
    </source>
</evidence>
<evidence type="ECO:0000256" key="3">
    <source>
        <dbReference type="ARBA" id="ARBA00004295"/>
    </source>
</evidence>
<dbReference type="Pfam" id="PF02226">
    <property type="entry name" value="Pico_P1A"/>
    <property type="match status" value="1"/>
</dbReference>
<dbReference type="FunFam" id="1.20.960.20:FF:000001">
    <property type="entry name" value="Genome polyprotein"/>
    <property type="match status" value="1"/>
</dbReference>
<keyword evidence="46 63" id="KW-1072">Activation of host autophagy by virus</keyword>
<evidence type="ECO:0000256" key="62">
    <source>
        <dbReference type="ARBA" id="ARBA00054285"/>
    </source>
</evidence>
<comment type="function">
    <text evidence="63">Capsid protein VP3: Forms an icosahedral capsid of pseudo T=3 symmetry with capsid proteins VP2 and VP3. The capsid is 300 Angstroms in diameter, composed of 60 copies of each capsid protein and enclosing the viral positive strand RNA genome.</text>
</comment>
<evidence type="ECO:0000259" key="67">
    <source>
        <dbReference type="PROSITE" id="PS51874"/>
    </source>
</evidence>
<comment type="subcellular location">
    <subcellularLocation>
        <location evidence="3">Host cytoplasmic vesicle membrane</location>
        <topology evidence="3">Peripheral membrane protein</topology>
        <orientation evidence="3">Cytoplasmic side</orientation>
    </subcellularLocation>
    <subcellularLocation>
        <location evidence="2">Host nucleus</location>
    </subcellularLocation>
    <subcellularLocation>
        <location evidence="4">Virion</location>
    </subcellularLocation>
</comment>
<evidence type="ECO:0000313" key="68">
    <source>
        <dbReference type="EMBL" id="QFB70731.1"/>
    </source>
</evidence>
<keyword evidence="35" id="KW-0068">Autocatalytic cleavage</keyword>
<keyword evidence="10 63" id="KW-1113">Inhibition of host RLR pathway by virus</keyword>
<dbReference type="InterPro" id="IPR036203">
    <property type="entry name" value="P3A_soluble_dom"/>
</dbReference>
<dbReference type="InterPro" id="IPR014838">
    <property type="entry name" value="P3A"/>
</dbReference>
<keyword evidence="21 63" id="KW-0645">Protease</keyword>
<evidence type="ECO:0000256" key="45">
    <source>
        <dbReference type="ARBA" id="ARBA00023039"/>
    </source>
</evidence>
<evidence type="ECO:0000256" key="35">
    <source>
        <dbReference type="ARBA" id="ARBA00022813"/>
    </source>
</evidence>
<evidence type="ECO:0000256" key="43">
    <source>
        <dbReference type="ARBA" id="ARBA00022953"/>
    </source>
</evidence>
<evidence type="ECO:0000256" key="40">
    <source>
        <dbReference type="ARBA" id="ARBA00022870"/>
    </source>
</evidence>
<dbReference type="InterPro" id="IPR007094">
    <property type="entry name" value="RNA-dir_pol_PSvirus"/>
</dbReference>
<dbReference type="FunFam" id="4.10.880.10:FF:000002">
    <property type="entry name" value="Genome polyprotein"/>
    <property type="match status" value="1"/>
</dbReference>
<keyword evidence="11 63" id="KW-0696">RNA-directed RNA polymerase</keyword>
<accession>A0A5J6RWA0</accession>
<dbReference type="GO" id="GO:0039522">
    <property type="term" value="P:symbiont-mediated suppression of host mRNA export from nucleus"/>
    <property type="evidence" value="ECO:0007669"/>
    <property type="project" value="UniProtKB-KW"/>
</dbReference>
<keyword evidence="32 63" id="KW-0347">Helicase</keyword>
<evidence type="ECO:0000256" key="59">
    <source>
        <dbReference type="ARBA" id="ARBA00046425"/>
    </source>
</evidence>
<evidence type="ECO:0000256" key="26">
    <source>
        <dbReference type="ARBA" id="ARBA00022723"/>
    </source>
</evidence>
<evidence type="ECO:0000256" key="51">
    <source>
        <dbReference type="ARBA" id="ARBA00023247"/>
    </source>
</evidence>